<proteinExistence type="predicted"/>
<sequence length="318" mass="34615">MHIILGASGRVGSGIVSHLIQRRESVKGIIRDEKKAPQLKALGADVAIADANDLPALVKAFQDGSTLFAITPETHHERNVIGETIDILDNYRKALANSPIKRLVGLSSIGAQYETGTGNLVMSYLLEHAFTAMPVKQTFVRPSYYFSNWMMYLESVQEKGILPTFFPVDLALPMVSPDEVAAFVANVIQKEDEDGKIYELTGPAMYSSNDVAAAFSAALGKEVKAVQIRREEWESTLHGIGFTPDAIRNFVEMTQAVISGKAAPEKQGTVQVELKTTLDNYIKEHIPAQEIAIETATVAPVTKTTKTRKKTAGKKAAA</sequence>
<dbReference type="InterPro" id="IPR008030">
    <property type="entry name" value="NmrA-like"/>
</dbReference>
<gene>
    <name evidence="2" type="ORF">FEF09_13845</name>
</gene>
<feature type="domain" description="NmrA-like" evidence="1">
    <location>
        <begin position="4"/>
        <end position="255"/>
    </location>
</feature>
<dbReference type="PANTHER" id="PTHR43162:SF1">
    <property type="entry name" value="PRESTALK A DIFFERENTIATION PROTEIN A"/>
    <property type="match status" value="1"/>
</dbReference>
<dbReference type="EMBL" id="VOHS01000011">
    <property type="protein sequence ID" value="TWW00072.1"/>
    <property type="molecule type" value="Genomic_DNA"/>
</dbReference>
<dbReference type="OrthoDB" id="112777at2"/>
<dbReference type="Gene3D" id="3.90.25.10">
    <property type="entry name" value="UDP-galactose 4-epimerase, domain 1"/>
    <property type="match status" value="1"/>
</dbReference>
<name>A0A5C6LT34_9BACT</name>
<organism evidence="2 3">
    <name type="scientific">Chitinophaga pinensis</name>
    <dbReference type="NCBI Taxonomy" id="79329"/>
    <lineage>
        <taxon>Bacteria</taxon>
        <taxon>Pseudomonadati</taxon>
        <taxon>Bacteroidota</taxon>
        <taxon>Chitinophagia</taxon>
        <taxon>Chitinophagales</taxon>
        <taxon>Chitinophagaceae</taxon>
        <taxon>Chitinophaga</taxon>
    </lineage>
</organism>
<dbReference type="SUPFAM" id="SSF51735">
    <property type="entry name" value="NAD(P)-binding Rossmann-fold domains"/>
    <property type="match status" value="1"/>
</dbReference>
<keyword evidence="3" id="KW-1185">Reference proteome</keyword>
<dbReference type="InterPro" id="IPR036291">
    <property type="entry name" value="NAD(P)-bd_dom_sf"/>
</dbReference>
<dbReference type="RefSeq" id="WP_146305667.1">
    <property type="nucleotide sequence ID" value="NZ_VOHS01000011.1"/>
</dbReference>
<comment type="caution">
    <text evidence="2">The sequence shown here is derived from an EMBL/GenBank/DDBJ whole genome shotgun (WGS) entry which is preliminary data.</text>
</comment>
<accession>A0A5C6LT34</accession>
<dbReference type="AlphaFoldDB" id="A0A5C6LT34"/>
<evidence type="ECO:0000313" key="3">
    <source>
        <dbReference type="Proteomes" id="UP000318815"/>
    </source>
</evidence>
<dbReference type="PANTHER" id="PTHR43162">
    <property type="match status" value="1"/>
</dbReference>
<evidence type="ECO:0000313" key="2">
    <source>
        <dbReference type="EMBL" id="TWW00072.1"/>
    </source>
</evidence>
<reference evidence="2 3" key="1">
    <citation type="submission" date="2019-08" db="EMBL/GenBank/DDBJ databases">
        <title>Whole genome sequencing of chitin degrading bacteria Chitinophaga pinensis YS16.</title>
        <authorList>
            <person name="Singh R.P."/>
            <person name="Manchanda G."/>
            <person name="Maurya I.K."/>
            <person name="Joshi N.K."/>
            <person name="Srivastava A.K."/>
        </authorList>
    </citation>
    <scope>NUCLEOTIDE SEQUENCE [LARGE SCALE GENOMIC DNA]</scope>
    <source>
        <strain evidence="2 3">YS-16</strain>
    </source>
</reference>
<dbReference type="Pfam" id="PF05368">
    <property type="entry name" value="NmrA"/>
    <property type="match status" value="1"/>
</dbReference>
<dbReference type="Proteomes" id="UP000318815">
    <property type="component" value="Unassembled WGS sequence"/>
</dbReference>
<dbReference type="Gene3D" id="3.40.50.720">
    <property type="entry name" value="NAD(P)-binding Rossmann-like Domain"/>
    <property type="match status" value="1"/>
</dbReference>
<protein>
    <submittedName>
        <fullName evidence="2">Nucleoside-diphosphate sugar epimerase</fullName>
    </submittedName>
</protein>
<evidence type="ECO:0000259" key="1">
    <source>
        <dbReference type="Pfam" id="PF05368"/>
    </source>
</evidence>
<dbReference type="InterPro" id="IPR051604">
    <property type="entry name" value="Ergot_Alk_Oxidoreductase"/>
</dbReference>